<feature type="domain" description="Helicase ATP-binding" evidence="8">
    <location>
        <begin position="26"/>
        <end position="293"/>
    </location>
</feature>
<dbReference type="EC" id="5.6.2.3" evidence="6"/>
<dbReference type="GO" id="GO:0016818">
    <property type="term" value="F:hydrolase activity, acting on acid anhydrides, in phosphorus-containing anhydrides"/>
    <property type="evidence" value="ECO:0007669"/>
    <property type="project" value="InterPro"/>
</dbReference>
<dbReference type="FunFam" id="3.40.50.300:FF:000437">
    <property type="entry name" value="ATP-dependent DNA helicase DinG"/>
    <property type="match status" value="1"/>
</dbReference>
<evidence type="ECO:0000313" key="9">
    <source>
        <dbReference type="EMBL" id="BDS06701.1"/>
    </source>
</evidence>
<dbReference type="AlphaFoldDB" id="A0AAT9FL24"/>
<dbReference type="EMBL" id="AP026866">
    <property type="protein sequence ID" value="BDS06701.1"/>
    <property type="molecule type" value="Genomic_DNA"/>
</dbReference>
<dbReference type="PANTHER" id="PTHR11472:SF34">
    <property type="entry name" value="REGULATOR OF TELOMERE ELONGATION HELICASE 1"/>
    <property type="match status" value="1"/>
</dbReference>
<proteinExistence type="inferred from homology"/>
<name>A0AAT9FL24_9BACT</name>
<dbReference type="GO" id="GO:0003676">
    <property type="term" value="F:nucleic acid binding"/>
    <property type="evidence" value="ECO:0007669"/>
    <property type="project" value="InterPro"/>
</dbReference>
<evidence type="ECO:0000256" key="5">
    <source>
        <dbReference type="ARBA" id="ARBA00038058"/>
    </source>
</evidence>
<evidence type="ECO:0000256" key="1">
    <source>
        <dbReference type="ARBA" id="ARBA00001966"/>
    </source>
</evidence>
<dbReference type="Pfam" id="PF13307">
    <property type="entry name" value="Helicase_C_2"/>
    <property type="match status" value="1"/>
</dbReference>
<comment type="similarity">
    <text evidence="5">Belongs to the helicase family. DinG subfamily.</text>
</comment>
<dbReference type="InterPro" id="IPR027417">
    <property type="entry name" value="P-loop_NTPase"/>
</dbReference>
<protein>
    <recommendedName>
        <fullName evidence="6">DNA 5'-3' helicase</fullName>
        <ecNumber evidence="6">5.6.2.3</ecNumber>
    </recommendedName>
</protein>
<accession>A0AAT9FL24</accession>
<dbReference type="SMART" id="SM00491">
    <property type="entry name" value="HELICc2"/>
    <property type="match status" value="1"/>
</dbReference>
<dbReference type="GO" id="GO:0043139">
    <property type="term" value="F:5'-3' DNA helicase activity"/>
    <property type="evidence" value="ECO:0007669"/>
    <property type="project" value="UniProtKB-EC"/>
</dbReference>
<keyword evidence="2" id="KW-0547">Nucleotide-binding</keyword>
<keyword evidence="4" id="KW-0067">ATP-binding</keyword>
<dbReference type="Pfam" id="PF00270">
    <property type="entry name" value="DEAD"/>
    <property type="match status" value="1"/>
</dbReference>
<dbReference type="KEGG" id="osu:NT6N_17410"/>
<dbReference type="PANTHER" id="PTHR11472">
    <property type="entry name" value="DNA REPAIR DEAD HELICASE RAD3/XP-D SUBFAMILY MEMBER"/>
    <property type="match status" value="1"/>
</dbReference>
<comment type="catalytic activity">
    <reaction evidence="7">
        <text>ATP + H2O = ADP + phosphate + H(+)</text>
        <dbReference type="Rhea" id="RHEA:13065"/>
        <dbReference type="ChEBI" id="CHEBI:15377"/>
        <dbReference type="ChEBI" id="CHEBI:15378"/>
        <dbReference type="ChEBI" id="CHEBI:30616"/>
        <dbReference type="ChEBI" id="CHEBI:43474"/>
        <dbReference type="ChEBI" id="CHEBI:456216"/>
        <dbReference type="EC" id="5.6.2.3"/>
    </reaction>
</comment>
<dbReference type="PROSITE" id="PS51193">
    <property type="entry name" value="HELICASE_ATP_BIND_2"/>
    <property type="match status" value="1"/>
</dbReference>
<reference evidence="9" key="1">
    <citation type="submission" date="2024-07" db="EMBL/GenBank/DDBJ databases">
        <title>Complete genome sequence of Verrucomicrobiaceae bacterium NT6N.</title>
        <authorList>
            <person name="Huang C."/>
            <person name="Takami H."/>
            <person name="Hamasaki K."/>
        </authorList>
    </citation>
    <scope>NUCLEOTIDE SEQUENCE</scope>
    <source>
        <strain evidence="9">NT6N</strain>
    </source>
</reference>
<gene>
    <name evidence="9" type="primary">yoaA</name>
    <name evidence="9" type="ORF">NT6N_17410</name>
</gene>
<evidence type="ECO:0000256" key="7">
    <source>
        <dbReference type="ARBA" id="ARBA00048954"/>
    </source>
</evidence>
<dbReference type="Gene3D" id="3.40.50.300">
    <property type="entry name" value="P-loop containing nucleotide triphosphate hydrolases"/>
    <property type="match status" value="2"/>
</dbReference>
<keyword evidence="9" id="KW-0347">Helicase</keyword>
<evidence type="ECO:0000256" key="6">
    <source>
        <dbReference type="ARBA" id="ARBA00044969"/>
    </source>
</evidence>
<dbReference type="InterPro" id="IPR006555">
    <property type="entry name" value="ATP-dep_Helicase_C"/>
</dbReference>
<evidence type="ECO:0000259" key="8">
    <source>
        <dbReference type="PROSITE" id="PS51193"/>
    </source>
</evidence>
<evidence type="ECO:0000256" key="2">
    <source>
        <dbReference type="ARBA" id="ARBA00022741"/>
    </source>
</evidence>
<evidence type="ECO:0000256" key="3">
    <source>
        <dbReference type="ARBA" id="ARBA00022801"/>
    </source>
</evidence>
<dbReference type="InterPro" id="IPR014013">
    <property type="entry name" value="Helic_SF1/SF2_ATP-bd_DinG/Rad3"/>
</dbReference>
<keyword evidence="3" id="KW-0378">Hydrolase</keyword>
<dbReference type="SUPFAM" id="SSF52540">
    <property type="entry name" value="P-loop containing nucleoside triphosphate hydrolases"/>
    <property type="match status" value="1"/>
</dbReference>
<dbReference type="InterPro" id="IPR045028">
    <property type="entry name" value="DinG/Rad3-like"/>
</dbReference>
<dbReference type="InterPro" id="IPR011545">
    <property type="entry name" value="DEAD/DEAH_box_helicase_dom"/>
</dbReference>
<evidence type="ECO:0000256" key="4">
    <source>
        <dbReference type="ARBA" id="ARBA00022840"/>
    </source>
</evidence>
<dbReference type="InterPro" id="IPR014001">
    <property type="entry name" value="Helicase_ATP-bd"/>
</dbReference>
<organism evidence="9">
    <name type="scientific">Oceaniferula spumae</name>
    <dbReference type="NCBI Taxonomy" id="2979115"/>
    <lineage>
        <taxon>Bacteria</taxon>
        <taxon>Pseudomonadati</taxon>
        <taxon>Verrucomicrobiota</taxon>
        <taxon>Verrucomicrobiia</taxon>
        <taxon>Verrucomicrobiales</taxon>
        <taxon>Verrucomicrobiaceae</taxon>
        <taxon>Oceaniferula</taxon>
    </lineage>
</organism>
<dbReference type="GO" id="GO:0005524">
    <property type="term" value="F:ATP binding"/>
    <property type="evidence" value="ECO:0007669"/>
    <property type="project" value="UniProtKB-KW"/>
</dbReference>
<dbReference type="SMART" id="SM00487">
    <property type="entry name" value="DEXDc"/>
    <property type="match status" value="1"/>
</dbReference>
<dbReference type="GO" id="GO:0006281">
    <property type="term" value="P:DNA repair"/>
    <property type="evidence" value="ECO:0007669"/>
    <property type="project" value="TreeGrafter"/>
</dbReference>
<comment type="cofactor">
    <cofactor evidence="1">
        <name>[4Fe-4S] cluster</name>
        <dbReference type="ChEBI" id="CHEBI:49883"/>
    </cofactor>
</comment>
<sequence>MIGFAEQGAVPGVLKQEMETMFSTTGGLSASPDFEFRPEQQAMAMHVAEALEDRHVLCAEAGTGVGKSLAYLIPAAKYALESGRKAVISTHTINLQEQLISKDIPLANKILGGGLKAALLKGRGNYVCPLRLRRAMDQTGDLFSTSEGEELKAIWDWAEGTNDGTKSDLDFQPSAKVWSQVCSEGSVCTLRTCGRNGNCFYQKARKQMEEAHIVVLNHTLFFSLFALGELADDDCGYLFPDDFVIFDEAHTLEHVAAVQLGLRQSHAGLKFDIQRLYNPKNRKGLLRALRHAGSMKAAERALEAADEFYDNIASQVTFGKFSKECRVRNPDFVENTIAEPLRQLWTEVENCADALEKDSTTRSELMDGARRMREIHAGIRIFLDQEDDDSVYWVEKGGREGDLLSIHAAPVRVADRLRRMMFGPDRTCIMTSATLGTGDDELTYFRKRIGAENSVAVKIGSPFNYKEQMKIYVIKSMPDPTSNDYEKALIHWIGRVLKYTEGKAFVLFTSYRLMRSVAEAMEDFFFDNDWRLLVQGDGTPRHKMVEIFRKDINSVLFGTDSFWAGVDVPGEALSNVIVTRLPFAVPDHPLVASRLEAIEAEGGNSFVDYSVPEAVLKLRQGVGRLIRTKKDSGMVVLLDNRVVTKPYGKTFLNAMPDAPVKVVNQPAEDK</sequence>